<reference evidence="1 2" key="1">
    <citation type="journal article" date="2018" name="Nat. Ecol. Evol.">
        <title>Shark genomes provide insights into elasmobranch evolution and the origin of vertebrates.</title>
        <authorList>
            <person name="Hara Y"/>
            <person name="Yamaguchi K"/>
            <person name="Onimaru K"/>
            <person name="Kadota M"/>
            <person name="Koyanagi M"/>
            <person name="Keeley SD"/>
            <person name="Tatsumi K"/>
            <person name="Tanaka K"/>
            <person name="Motone F"/>
            <person name="Kageyama Y"/>
            <person name="Nozu R"/>
            <person name="Adachi N"/>
            <person name="Nishimura O"/>
            <person name="Nakagawa R"/>
            <person name="Tanegashima C"/>
            <person name="Kiyatake I"/>
            <person name="Matsumoto R"/>
            <person name="Murakumo K"/>
            <person name="Nishida K"/>
            <person name="Terakita A"/>
            <person name="Kuratani S"/>
            <person name="Sato K"/>
            <person name="Hyodo S Kuraku.S."/>
        </authorList>
    </citation>
    <scope>NUCLEOTIDE SEQUENCE [LARGE SCALE GENOMIC DNA]</scope>
</reference>
<evidence type="ECO:0000313" key="2">
    <source>
        <dbReference type="Proteomes" id="UP000287033"/>
    </source>
</evidence>
<dbReference type="Proteomes" id="UP000287033">
    <property type="component" value="Unassembled WGS sequence"/>
</dbReference>
<gene>
    <name evidence="1" type="ORF">chiPu_0028426</name>
</gene>
<name>A0A401TNY1_CHIPU</name>
<evidence type="ECO:0000313" key="1">
    <source>
        <dbReference type="EMBL" id="GCC44367.1"/>
    </source>
</evidence>
<proteinExistence type="predicted"/>
<comment type="caution">
    <text evidence="1">The sequence shown here is derived from an EMBL/GenBank/DDBJ whole genome shotgun (WGS) entry which is preliminary data.</text>
</comment>
<feature type="non-terminal residue" evidence="1">
    <location>
        <position position="192"/>
    </location>
</feature>
<accession>A0A401TNY1</accession>
<dbReference type="AlphaFoldDB" id="A0A401TNY1"/>
<sequence length="192" mass="21164">MADAACDADRRRLVRVRPLSVARVDQLARVLGGATDRDRPLDADGAECAAAGGHGAGDREEPLSVRQFQPLRHDLAWRLEDAVDRPQRTRAAVLRKRKSRAVEQLGDVARRIDADQEERDLFQARPLQGRDAMRRLLEAGAELTRQCLEVVATGFDRFREHGVGHDERGCRVGAERAAGQQFGALAGELAVL</sequence>
<organism evidence="1 2">
    <name type="scientific">Chiloscyllium punctatum</name>
    <name type="common">Brownbanded bambooshark</name>
    <name type="synonym">Hemiscyllium punctatum</name>
    <dbReference type="NCBI Taxonomy" id="137246"/>
    <lineage>
        <taxon>Eukaryota</taxon>
        <taxon>Metazoa</taxon>
        <taxon>Chordata</taxon>
        <taxon>Craniata</taxon>
        <taxon>Vertebrata</taxon>
        <taxon>Chondrichthyes</taxon>
        <taxon>Elasmobranchii</taxon>
        <taxon>Galeomorphii</taxon>
        <taxon>Galeoidea</taxon>
        <taxon>Orectolobiformes</taxon>
        <taxon>Hemiscylliidae</taxon>
        <taxon>Chiloscyllium</taxon>
    </lineage>
</organism>
<protein>
    <submittedName>
        <fullName evidence="1">Uncharacterized protein</fullName>
    </submittedName>
</protein>
<dbReference type="EMBL" id="BEZZ01131327">
    <property type="protein sequence ID" value="GCC44367.1"/>
    <property type="molecule type" value="Genomic_DNA"/>
</dbReference>
<keyword evidence="2" id="KW-1185">Reference proteome</keyword>